<evidence type="ECO:0000256" key="2">
    <source>
        <dbReference type="ARBA" id="ARBA00009272"/>
    </source>
</evidence>
<evidence type="ECO:0000313" key="6">
    <source>
        <dbReference type="EMBL" id="MBO0476975.1"/>
    </source>
</evidence>
<dbReference type="PANTHER" id="PTHR34653">
    <property type="match status" value="1"/>
</dbReference>
<dbReference type="EMBL" id="JAFLVX010000018">
    <property type="protein sequence ID" value="MBO0476975.1"/>
    <property type="molecule type" value="Genomic_DNA"/>
</dbReference>
<comment type="similarity">
    <text evidence="2 4">Belongs to the FliE family.</text>
</comment>
<protein>
    <recommendedName>
        <fullName evidence="4 5">Flagellar hook-basal body complex protein FliE</fullName>
    </recommendedName>
</protein>
<comment type="subcellular location">
    <subcellularLocation>
        <location evidence="1 4">Bacterial flagellum basal body</location>
    </subcellularLocation>
</comment>
<evidence type="ECO:0000313" key="7">
    <source>
        <dbReference type="Proteomes" id="UP000664857"/>
    </source>
</evidence>
<keyword evidence="6" id="KW-0966">Cell projection</keyword>
<proteinExistence type="inferred from homology"/>
<dbReference type="HAMAP" id="MF_00724">
    <property type="entry name" value="FliE"/>
    <property type="match status" value="1"/>
</dbReference>
<dbReference type="PANTHER" id="PTHR34653:SF1">
    <property type="entry name" value="FLAGELLAR HOOK-BASAL BODY COMPLEX PROTEIN FLIE"/>
    <property type="match status" value="1"/>
</dbReference>
<dbReference type="Proteomes" id="UP000664857">
    <property type="component" value="Unassembled WGS sequence"/>
</dbReference>
<evidence type="ECO:0000256" key="5">
    <source>
        <dbReference type="NCBIfam" id="TIGR00205"/>
    </source>
</evidence>
<keyword evidence="6" id="KW-0969">Cilium</keyword>
<comment type="caution">
    <text evidence="6">The sequence shown here is derived from an EMBL/GenBank/DDBJ whole genome shotgun (WGS) entry which is preliminary data.</text>
</comment>
<organism evidence="6 7">
    <name type="scientific">Candidatus Vagococcus giribetii</name>
    <dbReference type="NCBI Taxonomy" id="2230876"/>
    <lineage>
        <taxon>Bacteria</taxon>
        <taxon>Bacillati</taxon>
        <taxon>Bacillota</taxon>
        <taxon>Bacilli</taxon>
        <taxon>Lactobacillales</taxon>
        <taxon>Enterococcaceae</taxon>
        <taxon>Vagococcus</taxon>
    </lineage>
</organism>
<evidence type="ECO:0000256" key="3">
    <source>
        <dbReference type="ARBA" id="ARBA00023143"/>
    </source>
</evidence>
<evidence type="ECO:0000256" key="4">
    <source>
        <dbReference type="HAMAP-Rule" id="MF_00724"/>
    </source>
</evidence>
<reference evidence="6 7" key="1">
    <citation type="submission" date="2021-03" db="EMBL/GenBank/DDBJ databases">
        <title>Enterococcal diversity collection.</title>
        <authorList>
            <person name="Gilmore M.S."/>
            <person name="Schwartzman J."/>
            <person name="Van Tyne D."/>
            <person name="Martin M."/>
            <person name="Earl A.M."/>
            <person name="Manson A.L."/>
            <person name="Straub T."/>
            <person name="Salamzade R."/>
            <person name="Saavedra J."/>
            <person name="Lebreton F."/>
            <person name="Prichula J."/>
            <person name="Schaufler K."/>
            <person name="Gaca A."/>
            <person name="Sgardioli B."/>
            <person name="Wagenaar J."/>
            <person name="Strong T."/>
        </authorList>
    </citation>
    <scope>NUCLEOTIDE SEQUENCE [LARGE SCALE GENOMIC DNA]</scope>
    <source>
        <strain evidence="6 7">DIV0080</strain>
    </source>
</reference>
<keyword evidence="6" id="KW-0282">Flagellum</keyword>
<keyword evidence="3 4" id="KW-0975">Bacterial flagellum</keyword>
<name>A0ABS3HUE2_9ENTE</name>
<dbReference type="InterPro" id="IPR001624">
    <property type="entry name" value="FliE"/>
</dbReference>
<accession>A0ABS3HUE2</accession>
<keyword evidence="7" id="KW-1185">Reference proteome</keyword>
<dbReference type="RefSeq" id="WP_206966489.1">
    <property type="nucleotide sequence ID" value="NZ_JAFLVX010000018.1"/>
</dbReference>
<sequence length="110" mass="12537">MDKIINQNVDAISNYQNQLKKVMSPQESDDSVSVIEEVEPFSTHLTEAIDRVDHQLTESGKNIEKLITGDLDNLHTAMIDMNKSQLVLQTAVQVRNKCVESYNEIKNMQF</sequence>
<dbReference type="NCBIfam" id="TIGR00205">
    <property type="entry name" value="fliE"/>
    <property type="match status" value="1"/>
</dbReference>
<dbReference type="Pfam" id="PF02049">
    <property type="entry name" value="FliE"/>
    <property type="match status" value="1"/>
</dbReference>
<dbReference type="PRINTS" id="PR01006">
    <property type="entry name" value="FLGHOOKFLIE"/>
</dbReference>
<evidence type="ECO:0000256" key="1">
    <source>
        <dbReference type="ARBA" id="ARBA00004117"/>
    </source>
</evidence>
<gene>
    <name evidence="4 6" type="primary">fliE</name>
    <name evidence="6" type="ORF">DOK76_07830</name>
</gene>